<evidence type="ECO:0000256" key="1">
    <source>
        <dbReference type="ARBA" id="ARBA00004370"/>
    </source>
</evidence>
<feature type="region of interest" description="Disordered" evidence="5">
    <location>
        <begin position="2485"/>
        <end position="2519"/>
    </location>
</feature>
<feature type="coiled-coil region" evidence="4">
    <location>
        <begin position="2403"/>
        <end position="2430"/>
    </location>
</feature>
<feature type="region of interest" description="Disordered" evidence="5">
    <location>
        <begin position="3192"/>
        <end position="3235"/>
    </location>
</feature>
<dbReference type="GO" id="GO:0042043">
    <property type="term" value="F:neurexin family protein binding"/>
    <property type="evidence" value="ECO:0007669"/>
    <property type="project" value="TreeGrafter"/>
</dbReference>
<feature type="region of interest" description="Disordered" evidence="5">
    <location>
        <begin position="1510"/>
        <end position="1542"/>
    </location>
</feature>
<feature type="region of interest" description="Disordered" evidence="5">
    <location>
        <begin position="2188"/>
        <end position="2229"/>
    </location>
</feature>
<keyword evidence="4" id="KW-0175">Coiled coil</keyword>
<dbReference type="PANTHER" id="PTHR45716">
    <property type="entry name" value="BITESIZE, ISOFORM I"/>
    <property type="match status" value="1"/>
</dbReference>
<dbReference type="FunFam" id="2.60.40.150:FF:000006">
    <property type="entry name" value="Synaptotagmin-like 5, isoform CRA_a"/>
    <property type="match status" value="1"/>
</dbReference>
<evidence type="ECO:0000256" key="3">
    <source>
        <dbReference type="ARBA" id="ARBA00023136"/>
    </source>
</evidence>
<feature type="compositionally biased region" description="Polar residues" evidence="5">
    <location>
        <begin position="262"/>
        <end position="272"/>
    </location>
</feature>
<feature type="compositionally biased region" description="Low complexity" evidence="5">
    <location>
        <begin position="3080"/>
        <end position="3091"/>
    </location>
</feature>
<feature type="region of interest" description="Disordered" evidence="5">
    <location>
        <begin position="502"/>
        <end position="534"/>
    </location>
</feature>
<feature type="compositionally biased region" description="Basic and acidic residues" evidence="5">
    <location>
        <begin position="709"/>
        <end position="721"/>
    </location>
</feature>
<reference evidence="7" key="1">
    <citation type="submission" date="2018-07" db="EMBL/GenBank/DDBJ databases">
        <authorList>
            <person name="Quirk P.G."/>
            <person name="Krulwich T.A."/>
        </authorList>
    </citation>
    <scope>NUCLEOTIDE SEQUENCE</scope>
</reference>
<dbReference type="Pfam" id="PF00168">
    <property type="entry name" value="C2"/>
    <property type="match status" value="2"/>
</dbReference>
<dbReference type="InterPro" id="IPR035892">
    <property type="entry name" value="C2_domain_sf"/>
</dbReference>
<feature type="compositionally biased region" description="Low complexity" evidence="5">
    <location>
        <begin position="2485"/>
        <end position="2494"/>
    </location>
</feature>
<sequence length="3611" mass="405188">MEKRKHMEESSLSEENNDDERLLRFELHRLSLRRKRSIRSQESSPKIIKQTNGGSLDRPQIDFTHSTYTQNKCSRCNFELGRIVNRGASCSKCNLRVCHACRDFTANLKTDDWICIVCHKKYLEMQSAKSEWMDNFASDRQRRASITREYSPSDDAMKKIKRSWTISTPDNDPVPSIITTGVSRNGSHLNYRKGPEQGSYPSLIRMPPQLNVQKGYNSEELVYESSTSPRKVLRQSTLPNPDSSTVYYPNNQNLMLPVSPKQILSPQYSPYHTDNENDDSENMQPSPTTSRYSGGVRRQSTLPGLPSEMHPQPKYFSTSPNRGFCRSPERPAPFVRQSTFPSQNSGPDLLHIPRQLPTSPNRFIKSPDSGDGIIMDPYPKQRQMMRQATLPNPDQQYKLMPTSPPRQLSPGYRKVSPEFVRQNTLPNPEPPSASSNVVNSLSVHQHGPKFLPISPRAKQAFLFPQPGPTPRPFLSQQHFPIVSDEPQNEVRELQRQHSKMIKVRSHSNEEYSINKQLPPPEGRRMLPEIPPNRSPKLVRQAHVKEELIRANSSTEKRSPVYKTFAEAKQPIPPQMVDDYNLSSSATILNTSANYFDNTGVVVPSDTTIPSTTNYINQDYDEQKQNYDESSGMIGISNPYYDEYNNSSNESMKGTGGIRSIIPQGIRNAEAFANDPSSEYYYPPQQMDNMKPRRRKSRELPVPPEPIIHAPDDEISKRKPETMRSISEDTAPNKNSKPLPRRAMSHPEKDKALEAAGKTVTPKPLAEILERQKKSASVRRKIQCRSTDQMDNNSLSLTSIKSHHPQVLEKQDSSKSFDGVIKKVIMNEQLKKIDSQDENKSQSMDERMFVDNSIRKASVANDGDNGDGGIFKKISVSEKRLNEKSVHSEANNQEKDDEHKTTLGEAEIQSAVEAAAVIFKKVVIQKRNAKKQQLADEGEHYRNRKLSMFVSSGAADEHMNDLYGCCSDDYKLVFISSDSSSKEEEFDDCSSTTSSIVGHGSITMDECDWDYFEPGVTSSGAFIKGSPLFKRRHDSPFHSPLMFRRGLSESPTIDRNLKDNLVDTDEEQVFKYDSDDYLYGAKKKFKSCHETLRRKDSTCSCGANMQTTTQYVPIPVPVPIIVPFSSGNTAQNQHLLEDALDTKNMQKAIQQQIYLWNNANTGFLLQQQQHQHHQKHKQFEHIHKKIHTSNNSSKPFKTSPTQMHSSALLDINCQEKDIQEQQQKQTTTTGINIVFRNDDSIVYDNSLYDTNTNISTGLTVEQSTTNSCTTKNEHKFLTIDIKEEQAGENSSSDNNKQYKIIKNLALEVVNSTLTCAKQMIKSPNKNFCDNEIDINNFDSDKDDKTVLAKNTKHLNNYDKSNDMYSNVRIAVHSDKNYNNALTDNNSKKEAMQVETIQHKNKDYTSILSSIHTTGSTSDTNLIINSDSVVEIKGIEVKKNSSDIEVKEMITISKVMSDSIENGYLMSESAFSSDKESETDSDSSSLCDSLKAPVQRSYDVIGTAINNEIVEDLSESEITSPENSLINQRSSDSGTDTDDTGTVVDRKKSKRFTKVFVVNHNDASSDSNTDNLTQSDSSDNDHVFVDNKNLYSSENISITDGDKQLKEQLFINDLKNSDCLLEKNIGIAEEKICSDLHDYSSVQVNCGKVTEVNTNLKSCEIDDSINHMFMPSSLESFTDKLEIFENKNLNAPLIKNEQYDFKMSDNTELYSIESSMSVDIINDGVLTSFMQSNINQLDPILKTESAFNLLPSTSTQVGKINDVNTTTCVTQENTGKQVESTKLRLSADRTGIPTQVKLNVSKQNTKPYDDNEFTCESCKISNEACNTTTCKHFISHTKTHTICKQENQANQGSDTNTINTSVLDINEQSNVEHLQDNVSQKLNNHNSSNNNNKYKSLVMITQGSNNNSSVSGGQPQVSIVTSDTTHLITDQNDSITVKHTNWEPGSPLTPEKENQNTLAGYFTLSLEQNCEHPTRRAVKVTSNNIIEHDNTTTTIKQENVCENISAYSNKDINSDENLSAIDATTCNNNKNEIMQDKNKCGNINNENTNNNNSSSSSSSESKITSENVTVVTGANTLSAVVCLEDGLADDDSWVEEISQDEEEFGTTTATESDVDSSEEMSLMSTIDREEELRGYNRVSIDFTLHTIIEESCEESENENTANERRKNRMSASELEKYFFYGLAEGHAAPQSLAMHEESPSESSSICSEGLDSLGPTEELSSTPKNTDFPNMSSSRLENYFLSGFMGFKAENNDSDGSGSVGSDSESQSSPEQRRKRLVRARGTGRSHSSSLDNLLAKEESQENNRQSQENLLLESNNSSETDTYDESTLQRKKKSVKKIEQIHDDNSSNNSNKKDSNEVNKKSDEDERKTPQPDLLLLPPNLVHSRNQTSRDSGFIGSNDDLLKNENEILKSPELKLELEEIEEENKSDIKESEINSSISAKPPILQSLSRKDSFNNWSSDEETNLMMSKMRQFFKTLVAASANAQNMNQNSSKSSTPTISQTNSPKSETPVVRQRNKSKPPQLVYFESELKRLMETVPGIRDDQVREIVEYLSSEDTWSDSYDSSDYTSSDLENSVNNAKKIELQEQISASCQQIINKFDNPNTAVGDEEGDIGDGGLLIDEAHGLNKETAFVYQKLVASLSKLSNSSDDKPESINNSPPLIAKVINHIGSRLVALMHEVSSGESLASSSPASATRYHRKLQQKISATTTEDDDSTSESNNDKIDDFMNLSRSKSHDLLLGETKIHQLKSSIGDIGVEEKGEQSDYERFSWRGSFESALLAPNDSRTKLTTLENSQSPASILAAKRRSAGDLLFNYKSLSREQLDRVRSCGSIGGDDLESSKLWGSNQATNHPKRSSSINNCDTDESSDDADTRLASRSTLPRSIIHNITPASTNSLPRLSSSSISSSSNAQSNSMQKSQSVHHILQNNVKSARFRAPGFNRPPSTTTPKRAMSAPGLQPIYIQRRDRRNKIQNQSLATQSNNSTNNDNFESFNLFKVCDTHKIIKKQKKHSTTTKKFNFTSQKINYFLKNACCCCHPICSLLICSCICSNREKTEQKQNINNRIYKYDIDQKIISLKKLQEKQQQQRQQGENSEEDDEENDIFNVPSTVRREKIANGRYNASGTLQSEMQPPGKTKQTAQKWTWNESLRSNSDKFLETLEYDDLLIIDRSLKRMKKAAKIRPIAYRQMGEEANATDVTSSPLTGARNGAQTVSPTSPVGSHTSATSDPWPSQSDDDIDRLVALHQGRHNSLSSLGVRSDSMASVYSGAGEGRYGTVTVKGQIEFGLQYNYKHAALEILIKQCKDLAAVDTKRNRSDPYVKVYLLPDKSKTGKRKTKVKKHTLNPVFDETLRFYMSLSSLESRTLWLTVWHSDMFGRNDFLGEVLMPLQGKVFDNPAPQLYNLQERSEPFDDLPVYKGDIIVGLKFIPPDSGTSTPHSTPKGSLNLRKFSVKSSSSSSSNSRNSKGSLHVLVKEAKNLSAVKASGTCDAFCKSYLLPDKNRSTKQKTSVVKRSTNPVWNHTFIYDDVSLQDLSDRALELTIWDHDRLASNEFLGGVRFSMGTNKHNGRYVEWMDATGKELSLWQNLIKCEKHFKKKKLPKLNFNKIAYTIKI</sequence>
<feature type="compositionally biased region" description="Low complexity" evidence="5">
    <location>
        <begin position="2892"/>
        <end position="2919"/>
    </location>
</feature>
<dbReference type="InterPro" id="IPR000008">
    <property type="entry name" value="C2_dom"/>
</dbReference>
<feature type="region of interest" description="Disordered" evidence="5">
    <location>
        <begin position="880"/>
        <end position="900"/>
    </location>
</feature>
<feature type="compositionally biased region" description="Polar residues" evidence="5">
    <location>
        <begin position="2495"/>
        <end position="2506"/>
    </location>
</feature>
<feature type="compositionally biased region" description="Polar residues" evidence="5">
    <location>
        <begin position="2216"/>
        <end position="2229"/>
    </location>
</feature>
<feature type="compositionally biased region" description="Low complexity" evidence="5">
    <location>
        <begin position="2252"/>
        <end position="2267"/>
    </location>
</feature>
<proteinExistence type="predicted"/>
<feature type="domain" description="C2" evidence="6">
    <location>
        <begin position="3448"/>
        <end position="3572"/>
    </location>
</feature>
<feature type="compositionally biased region" description="Low complexity" evidence="5">
    <location>
        <begin position="2301"/>
        <end position="2318"/>
    </location>
</feature>
<feature type="compositionally biased region" description="Polar residues" evidence="5">
    <location>
        <begin position="282"/>
        <end position="302"/>
    </location>
</feature>
<dbReference type="CDD" id="cd08521">
    <property type="entry name" value="C2A_SLP"/>
    <property type="match status" value="1"/>
</dbReference>
<evidence type="ECO:0000259" key="6">
    <source>
        <dbReference type="PROSITE" id="PS50004"/>
    </source>
</evidence>
<feature type="region of interest" description="Disordered" evidence="5">
    <location>
        <begin position="674"/>
        <end position="758"/>
    </location>
</feature>
<dbReference type="InterPro" id="IPR011011">
    <property type="entry name" value="Znf_FYVE_PHD"/>
</dbReference>
<feature type="compositionally biased region" description="Acidic residues" evidence="5">
    <location>
        <begin position="3092"/>
        <end position="3101"/>
    </location>
</feature>
<feature type="domain" description="C2" evidence="6">
    <location>
        <begin position="3278"/>
        <end position="3400"/>
    </location>
</feature>
<dbReference type="InterPro" id="IPR043567">
    <property type="entry name" value="SYTL1-5_C2B"/>
</dbReference>
<feature type="compositionally biased region" description="Polar residues" evidence="5">
    <location>
        <begin position="3195"/>
        <end position="3232"/>
    </location>
</feature>
<dbReference type="InterPro" id="IPR041282">
    <property type="entry name" value="FYVE_2"/>
</dbReference>
<dbReference type="Gene3D" id="3.30.40.10">
    <property type="entry name" value="Zinc/RING finger domain, C3HC4 (zinc finger)"/>
    <property type="match status" value="1"/>
</dbReference>
<feature type="compositionally biased region" description="Low complexity" evidence="5">
    <location>
        <begin position="2040"/>
        <end position="2062"/>
    </location>
</feature>
<feature type="compositionally biased region" description="Polar residues" evidence="5">
    <location>
        <begin position="2842"/>
        <end position="2861"/>
    </location>
</feature>
<dbReference type="PANTHER" id="PTHR45716:SF2">
    <property type="entry name" value="BITESIZE, ISOFORM I"/>
    <property type="match status" value="1"/>
</dbReference>
<gene>
    <name evidence="7" type="primary">CSON006247</name>
</gene>
<feature type="region of interest" description="Disordered" evidence="5">
    <location>
        <begin position="36"/>
        <end position="60"/>
    </location>
</feature>
<dbReference type="GO" id="GO:0006887">
    <property type="term" value="P:exocytosis"/>
    <property type="evidence" value="ECO:0007669"/>
    <property type="project" value="TreeGrafter"/>
</dbReference>
<dbReference type="GO" id="GO:0070382">
    <property type="term" value="C:exocytic vesicle"/>
    <property type="evidence" value="ECO:0007669"/>
    <property type="project" value="TreeGrafter"/>
</dbReference>
<dbReference type="Gene3D" id="2.60.40.150">
    <property type="entry name" value="C2 domain"/>
    <property type="match status" value="2"/>
</dbReference>
<dbReference type="CDD" id="cd15747">
    <property type="entry name" value="FYVE_Slp3_4_5"/>
    <property type="match status" value="1"/>
</dbReference>
<feature type="region of interest" description="Disordered" evidence="5">
    <location>
        <begin position="353"/>
        <end position="372"/>
    </location>
</feature>
<dbReference type="SMART" id="SM00239">
    <property type="entry name" value="C2"/>
    <property type="match status" value="2"/>
</dbReference>
<dbReference type="SUPFAM" id="SSF49562">
    <property type="entry name" value="C2 domain (Calcium/lipid-binding domain, CaLB)"/>
    <property type="match status" value="2"/>
</dbReference>
<dbReference type="EMBL" id="UFQT01000235">
    <property type="protein sequence ID" value="SSX22165.1"/>
    <property type="molecule type" value="Genomic_DNA"/>
</dbReference>
<organism evidence="7">
    <name type="scientific">Culicoides sonorensis</name>
    <name type="common">Biting midge</name>
    <dbReference type="NCBI Taxonomy" id="179676"/>
    <lineage>
        <taxon>Eukaryota</taxon>
        <taxon>Metazoa</taxon>
        <taxon>Ecdysozoa</taxon>
        <taxon>Arthropoda</taxon>
        <taxon>Hexapoda</taxon>
        <taxon>Insecta</taxon>
        <taxon>Pterygota</taxon>
        <taxon>Neoptera</taxon>
        <taxon>Endopterygota</taxon>
        <taxon>Diptera</taxon>
        <taxon>Nematocera</taxon>
        <taxon>Chironomoidea</taxon>
        <taxon>Ceratopogonidae</taxon>
        <taxon>Ceratopogoninae</taxon>
        <taxon>Culicoides</taxon>
        <taxon>Monoculicoides</taxon>
    </lineage>
</organism>
<feature type="region of interest" description="Disordered" evidence="5">
    <location>
        <begin position="181"/>
        <end position="204"/>
    </location>
</feature>
<dbReference type="CDD" id="cd04020">
    <property type="entry name" value="C2B_SLP_1-2-3-4"/>
    <property type="match status" value="1"/>
</dbReference>
<feature type="region of interest" description="Disordered" evidence="5">
    <location>
        <begin position="2096"/>
        <end position="2117"/>
    </location>
</feature>
<evidence type="ECO:0000256" key="2">
    <source>
        <dbReference type="ARBA" id="ARBA00022737"/>
    </source>
</evidence>
<feature type="compositionally biased region" description="Low complexity" evidence="5">
    <location>
        <begin position="2370"/>
        <end position="2380"/>
    </location>
</feature>
<protein>
    <submittedName>
        <fullName evidence="7">CSON006247 protein</fullName>
    </submittedName>
</protein>
<accession>A0A336LW61</accession>
<evidence type="ECO:0000256" key="5">
    <source>
        <dbReference type="SAM" id="MobiDB-lite"/>
    </source>
</evidence>
<keyword evidence="2" id="KW-0677">Repeat</keyword>
<feature type="compositionally biased region" description="Polar residues" evidence="5">
    <location>
        <begin position="41"/>
        <end position="54"/>
    </location>
</feature>
<keyword evidence="3" id="KW-0472">Membrane</keyword>
<evidence type="ECO:0000313" key="7">
    <source>
        <dbReference type="EMBL" id="SSX22165.1"/>
    </source>
</evidence>
<dbReference type="PROSITE" id="PS50004">
    <property type="entry name" value="C2"/>
    <property type="match status" value="2"/>
</dbReference>
<feature type="compositionally biased region" description="Basic residues" evidence="5">
    <location>
        <begin position="2271"/>
        <end position="2282"/>
    </location>
</feature>
<feature type="compositionally biased region" description="Basic and acidic residues" evidence="5">
    <location>
        <begin position="2335"/>
        <end position="2369"/>
    </location>
</feature>
<name>A0A336LW61_CULSO</name>
<feature type="region of interest" description="Disordered" evidence="5">
    <location>
        <begin position="3080"/>
        <end position="3104"/>
    </location>
</feature>
<dbReference type="Pfam" id="PF02318">
    <property type="entry name" value="FYVE_2"/>
    <property type="match status" value="1"/>
</dbReference>
<feature type="compositionally biased region" description="Polar residues" evidence="5">
    <location>
        <begin position="723"/>
        <end position="735"/>
    </location>
</feature>
<feature type="compositionally biased region" description="Low complexity" evidence="5">
    <location>
        <begin position="2684"/>
        <end position="2693"/>
    </location>
</feature>
<feature type="region of interest" description="Disordered" evidence="5">
    <location>
        <begin position="2035"/>
        <end position="2062"/>
    </location>
</feature>
<feature type="compositionally biased region" description="Polar residues" evidence="5">
    <location>
        <begin position="1514"/>
        <end position="1527"/>
    </location>
</feature>
<dbReference type="GO" id="GO:0005886">
    <property type="term" value="C:plasma membrane"/>
    <property type="evidence" value="ECO:0007669"/>
    <property type="project" value="TreeGrafter"/>
</dbReference>
<evidence type="ECO:0000256" key="4">
    <source>
        <dbReference type="SAM" id="Coils"/>
    </source>
</evidence>
<feature type="region of interest" description="Disordered" evidence="5">
    <location>
        <begin position="2840"/>
        <end position="2956"/>
    </location>
</feature>
<feature type="region of interest" description="Disordered" evidence="5">
    <location>
        <begin position="2684"/>
        <end position="2726"/>
    </location>
</feature>
<dbReference type="SUPFAM" id="SSF57903">
    <property type="entry name" value="FYVE/PHD zinc finger"/>
    <property type="match status" value="1"/>
</dbReference>
<feature type="region of interest" description="Disordered" evidence="5">
    <location>
        <begin position="2248"/>
        <end position="2397"/>
    </location>
</feature>
<feature type="compositionally biased region" description="Polar residues" evidence="5">
    <location>
        <begin position="224"/>
        <end position="254"/>
    </location>
</feature>
<comment type="subcellular location">
    <subcellularLocation>
        <location evidence="1">Membrane</location>
    </subcellularLocation>
</comment>
<feature type="region of interest" description="Disordered" evidence="5">
    <location>
        <begin position="223"/>
        <end position="321"/>
    </location>
</feature>
<dbReference type="VEuPathDB" id="VectorBase:CSON006247"/>
<dbReference type="InterPro" id="IPR013083">
    <property type="entry name" value="Znf_RING/FYVE/PHD"/>
</dbReference>